<name>A0AC34Q0L6_9BILA</name>
<protein>
    <submittedName>
        <fullName evidence="2">Uncharacterized protein</fullName>
    </submittedName>
</protein>
<organism evidence="1 2">
    <name type="scientific">Panagrolaimus sp. JU765</name>
    <dbReference type="NCBI Taxonomy" id="591449"/>
    <lineage>
        <taxon>Eukaryota</taxon>
        <taxon>Metazoa</taxon>
        <taxon>Ecdysozoa</taxon>
        <taxon>Nematoda</taxon>
        <taxon>Chromadorea</taxon>
        <taxon>Rhabditida</taxon>
        <taxon>Tylenchina</taxon>
        <taxon>Panagrolaimomorpha</taxon>
        <taxon>Panagrolaimoidea</taxon>
        <taxon>Panagrolaimidae</taxon>
        <taxon>Panagrolaimus</taxon>
    </lineage>
</organism>
<accession>A0AC34Q0L6</accession>
<sequence>MSLESFLKPLNTMIVVGQKDSFRQFSDNEIFSLSFLEQKTTETILKLNPFKNVQIYEEFKPRLWMFVPQKLILEKVSSSMFSEFCNLVDMTHVEAFCVKAKNICLHSLYSFLQTGIHLQEVIMDITLNPESQREFRLDEFLENMSGIHNISVSIDVKIPEFAEASFAKWSRMPQQTKLRRFSIKFFETPDDFAELAINSD</sequence>
<evidence type="ECO:0000313" key="1">
    <source>
        <dbReference type="Proteomes" id="UP000887576"/>
    </source>
</evidence>
<dbReference type="Proteomes" id="UP000887576">
    <property type="component" value="Unplaced"/>
</dbReference>
<proteinExistence type="predicted"/>
<dbReference type="WBParaSite" id="JU765_v2.g1170.t1">
    <property type="protein sequence ID" value="JU765_v2.g1170.t1"/>
    <property type="gene ID" value="JU765_v2.g1170"/>
</dbReference>
<reference evidence="2" key="1">
    <citation type="submission" date="2022-11" db="UniProtKB">
        <authorList>
            <consortium name="WormBaseParasite"/>
        </authorList>
    </citation>
    <scope>IDENTIFICATION</scope>
</reference>
<evidence type="ECO:0000313" key="2">
    <source>
        <dbReference type="WBParaSite" id="JU765_v2.g1170.t1"/>
    </source>
</evidence>